<proteinExistence type="predicted"/>
<feature type="transmembrane region" description="Helical" evidence="1">
    <location>
        <begin position="14"/>
        <end position="37"/>
    </location>
</feature>
<sequence>MTEFLTAILAYPTAVFTIVMGVVLTYWLFVIIGAVGIDVLDGHLDFESGAKAASGALQGGLKAAGSALEGGAKAAGGALEGGVKAAAAHGHDHSADVDGGILAALGFAGIPLTVSVSLVGFISWTLSLLSAGPVHAAVDGRLPTWLTNGTLGLACFVAALVLSSFAVRPLRPVFVVQRAPGREELMGRVCNISSGSVTDRFGHATFEDGGAGLILNVVCAKANGLKRGDPALILGYDAERHVYEVEPVDWLLPEELKQLEDPSKAASIARARARH</sequence>
<keyword evidence="1" id="KW-0472">Membrane</keyword>
<dbReference type="RefSeq" id="WP_206728016.1">
    <property type="nucleotide sequence ID" value="NZ_CP071090.1"/>
</dbReference>
<evidence type="ECO:0000313" key="3">
    <source>
        <dbReference type="Proteomes" id="UP000662747"/>
    </source>
</evidence>
<keyword evidence="1" id="KW-1133">Transmembrane helix</keyword>
<gene>
    <name evidence="2" type="ORF">JY651_16715</name>
</gene>
<evidence type="ECO:0000313" key="2">
    <source>
        <dbReference type="EMBL" id="QSQ26469.1"/>
    </source>
</evidence>
<dbReference type="EMBL" id="CP071090">
    <property type="protein sequence ID" value="QSQ26469.1"/>
    <property type="molecule type" value="Genomic_DNA"/>
</dbReference>
<reference evidence="2 3" key="1">
    <citation type="submission" date="2021-02" db="EMBL/GenBank/DDBJ databases">
        <title>De Novo genome assembly of isolated myxobacteria.</title>
        <authorList>
            <person name="Stevens D.C."/>
        </authorList>
    </citation>
    <scope>NUCLEOTIDE SEQUENCE [LARGE SCALE GENOMIC DNA]</scope>
    <source>
        <strain evidence="3">SCPEA02</strain>
    </source>
</reference>
<protein>
    <recommendedName>
        <fullName evidence="4">DUF1449 family protein</fullName>
    </recommendedName>
</protein>
<feature type="transmembrane region" description="Helical" evidence="1">
    <location>
        <begin position="101"/>
        <end position="125"/>
    </location>
</feature>
<evidence type="ECO:0008006" key="4">
    <source>
        <dbReference type="Google" id="ProtNLM"/>
    </source>
</evidence>
<feature type="transmembrane region" description="Helical" evidence="1">
    <location>
        <begin position="145"/>
        <end position="167"/>
    </location>
</feature>
<evidence type="ECO:0000256" key="1">
    <source>
        <dbReference type="SAM" id="Phobius"/>
    </source>
</evidence>
<keyword evidence="1" id="KW-0812">Transmembrane</keyword>
<organism evidence="2 3">
    <name type="scientific">Pyxidicoccus parkwayensis</name>
    <dbReference type="NCBI Taxonomy" id="2813578"/>
    <lineage>
        <taxon>Bacteria</taxon>
        <taxon>Pseudomonadati</taxon>
        <taxon>Myxococcota</taxon>
        <taxon>Myxococcia</taxon>
        <taxon>Myxococcales</taxon>
        <taxon>Cystobacterineae</taxon>
        <taxon>Myxococcaceae</taxon>
        <taxon>Pyxidicoccus</taxon>
    </lineage>
</organism>
<accession>A0ABX7P7H8</accession>
<dbReference type="Proteomes" id="UP000662747">
    <property type="component" value="Chromosome"/>
</dbReference>
<keyword evidence="3" id="KW-1185">Reference proteome</keyword>
<name>A0ABX7P7H8_9BACT</name>